<comment type="caution">
    <text evidence="14">The sequence shown here is derived from an EMBL/GenBank/DDBJ whole genome shotgun (WGS) entry which is preliminary data.</text>
</comment>
<dbReference type="Gene3D" id="3.30.70.3040">
    <property type="match status" value="1"/>
</dbReference>
<keyword evidence="15" id="KW-1185">Reference proteome</keyword>
<feature type="transmembrane region" description="Helical" evidence="11">
    <location>
        <begin position="23"/>
        <end position="47"/>
    </location>
</feature>
<comment type="function">
    <text evidence="10">Part of the ABC transporter FtsEX involved in asymmetric cellular division facilitating the initiation of sporulation.</text>
</comment>
<dbReference type="Pfam" id="PF02687">
    <property type="entry name" value="FtsX"/>
    <property type="match status" value="1"/>
</dbReference>
<dbReference type="EMBL" id="JACOPO010000004">
    <property type="protein sequence ID" value="MBC5722602.1"/>
    <property type="molecule type" value="Genomic_DNA"/>
</dbReference>
<accession>A0A8J6M897</accession>
<dbReference type="RefSeq" id="WP_147570634.1">
    <property type="nucleotide sequence ID" value="NZ_JACOPO010000004.1"/>
</dbReference>
<evidence type="ECO:0000259" key="12">
    <source>
        <dbReference type="Pfam" id="PF02687"/>
    </source>
</evidence>
<keyword evidence="6 11" id="KW-0812">Transmembrane</keyword>
<protein>
    <recommendedName>
        <fullName evidence="3 10">Cell division protein FtsX</fullName>
    </recommendedName>
</protein>
<evidence type="ECO:0000256" key="1">
    <source>
        <dbReference type="ARBA" id="ARBA00004651"/>
    </source>
</evidence>
<evidence type="ECO:0000256" key="9">
    <source>
        <dbReference type="ARBA" id="ARBA00023306"/>
    </source>
</evidence>
<evidence type="ECO:0000256" key="6">
    <source>
        <dbReference type="ARBA" id="ARBA00022692"/>
    </source>
</evidence>
<feature type="transmembrane region" description="Helical" evidence="11">
    <location>
        <begin position="167"/>
        <end position="188"/>
    </location>
</feature>
<dbReference type="NCBIfam" id="NF038347">
    <property type="entry name" value="FtsX_Gpos"/>
    <property type="match status" value="1"/>
</dbReference>
<evidence type="ECO:0000259" key="13">
    <source>
        <dbReference type="Pfam" id="PF18075"/>
    </source>
</evidence>
<feature type="transmembrane region" description="Helical" evidence="11">
    <location>
        <begin position="244"/>
        <end position="263"/>
    </location>
</feature>
<evidence type="ECO:0000256" key="3">
    <source>
        <dbReference type="ARBA" id="ARBA00021907"/>
    </source>
</evidence>
<dbReference type="InterPro" id="IPR058204">
    <property type="entry name" value="FtsX_firmicutes-type"/>
</dbReference>
<keyword evidence="4 10" id="KW-1003">Cell membrane</keyword>
<dbReference type="PIRSF" id="PIRSF003097">
    <property type="entry name" value="FtsX"/>
    <property type="match status" value="1"/>
</dbReference>
<keyword evidence="7 11" id="KW-1133">Transmembrane helix</keyword>
<evidence type="ECO:0000256" key="8">
    <source>
        <dbReference type="ARBA" id="ARBA00023136"/>
    </source>
</evidence>
<dbReference type="PANTHER" id="PTHR47755:SF1">
    <property type="entry name" value="CELL DIVISION PROTEIN FTSX"/>
    <property type="match status" value="1"/>
</dbReference>
<dbReference type="GO" id="GO:0051301">
    <property type="term" value="P:cell division"/>
    <property type="evidence" value="ECO:0007669"/>
    <property type="project" value="UniProtKB-KW"/>
</dbReference>
<dbReference type="PANTHER" id="PTHR47755">
    <property type="entry name" value="CELL DIVISION PROTEIN FTSX"/>
    <property type="match status" value="1"/>
</dbReference>
<feature type="transmembrane region" description="Helical" evidence="11">
    <location>
        <begin position="215"/>
        <end position="237"/>
    </location>
</feature>
<evidence type="ECO:0000313" key="14">
    <source>
        <dbReference type="EMBL" id="MBC5722602.1"/>
    </source>
</evidence>
<evidence type="ECO:0000256" key="11">
    <source>
        <dbReference type="SAM" id="Phobius"/>
    </source>
</evidence>
<keyword evidence="9 10" id="KW-0131">Cell cycle</keyword>
<sequence length="296" mass="32772">MARKFDAGYYFSEGFHSIFTHGFMSFAAVCMIVACLLIMGSFSLLAVNLDHMLGDLEAENEMLAYIDENYTEEQARSIQPEIETLPNVTKVTFVSREEALEDYKEGRENNPLLDDLPDEVLRDRFRIHVENLEQMEQTEAAVEQVTGVANVRAAIDIANGFVLARNIATGVAVVLIGILLVVSLFIIANTIKLATFYRREEIAIMKMCGATDAFIQWPFVVEGLILGLTGALLAFFAQWGIYQLVAKLIIQGNGLSLVTMVSYTSMIRYILAIFCGTGALIGVCGSLLAIRKFLQV</sequence>
<dbReference type="AlphaFoldDB" id="A0A8J6M897"/>
<evidence type="ECO:0000256" key="5">
    <source>
        <dbReference type="ARBA" id="ARBA00022618"/>
    </source>
</evidence>
<feature type="domain" description="FtsX extracellular" evidence="13">
    <location>
        <begin position="61"/>
        <end position="151"/>
    </location>
</feature>
<dbReference type="Pfam" id="PF18075">
    <property type="entry name" value="FtsX_ECD"/>
    <property type="match status" value="1"/>
</dbReference>
<name>A0A8J6M897_9FIRM</name>
<dbReference type="InterPro" id="IPR004513">
    <property type="entry name" value="FtsX"/>
</dbReference>
<comment type="similarity">
    <text evidence="2 10">Belongs to the ABC-4 integral membrane protein family. FtsX subfamily.</text>
</comment>
<keyword evidence="5 10" id="KW-0132">Cell division</keyword>
<evidence type="ECO:0000256" key="2">
    <source>
        <dbReference type="ARBA" id="ARBA00007379"/>
    </source>
</evidence>
<reference evidence="14" key="1">
    <citation type="submission" date="2020-08" db="EMBL/GenBank/DDBJ databases">
        <title>Genome public.</title>
        <authorList>
            <person name="Liu C."/>
            <person name="Sun Q."/>
        </authorList>
    </citation>
    <scope>NUCLEOTIDE SEQUENCE</scope>
    <source>
        <strain evidence="14">NSJ-23</strain>
    </source>
</reference>
<organism evidence="14 15">
    <name type="scientific">Flintibacter hominis</name>
    <dbReference type="NCBI Taxonomy" id="2763048"/>
    <lineage>
        <taxon>Bacteria</taxon>
        <taxon>Bacillati</taxon>
        <taxon>Bacillota</taxon>
        <taxon>Clostridia</taxon>
        <taxon>Eubacteriales</taxon>
        <taxon>Flintibacter</taxon>
    </lineage>
</organism>
<dbReference type="InterPro" id="IPR003838">
    <property type="entry name" value="ABC3_permease_C"/>
</dbReference>
<feature type="domain" description="ABC3 transporter permease C-terminal" evidence="12">
    <location>
        <begin position="174"/>
        <end position="294"/>
    </location>
</feature>
<dbReference type="Proteomes" id="UP000628736">
    <property type="component" value="Unassembled WGS sequence"/>
</dbReference>
<dbReference type="GO" id="GO:0005886">
    <property type="term" value="C:plasma membrane"/>
    <property type="evidence" value="ECO:0007669"/>
    <property type="project" value="UniProtKB-SubCell"/>
</dbReference>
<comment type="subcellular location">
    <subcellularLocation>
        <location evidence="1">Cell membrane</location>
        <topology evidence="1">Multi-pass membrane protein</topology>
    </subcellularLocation>
</comment>
<evidence type="ECO:0000256" key="4">
    <source>
        <dbReference type="ARBA" id="ARBA00022475"/>
    </source>
</evidence>
<evidence type="ECO:0000256" key="10">
    <source>
        <dbReference type="PIRNR" id="PIRNR003097"/>
    </source>
</evidence>
<evidence type="ECO:0000313" key="15">
    <source>
        <dbReference type="Proteomes" id="UP000628736"/>
    </source>
</evidence>
<dbReference type="PROSITE" id="PS51257">
    <property type="entry name" value="PROKAR_LIPOPROTEIN"/>
    <property type="match status" value="1"/>
</dbReference>
<proteinExistence type="inferred from homology"/>
<feature type="transmembrane region" description="Helical" evidence="11">
    <location>
        <begin position="269"/>
        <end position="290"/>
    </location>
</feature>
<evidence type="ECO:0000256" key="7">
    <source>
        <dbReference type="ARBA" id="ARBA00022989"/>
    </source>
</evidence>
<keyword evidence="8 10" id="KW-0472">Membrane</keyword>
<gene>
    <name evidence="14" type="ORF">H8S11_07235</name>
</gene>
<dbReference type="InterPro" id="IPR040690">
    <property type="entry name" value="FtsX_ECD"/>
</dbReference>